<dbReference type="RefSeq" id="WP_177041668.1">
    <property type="nucleotide sequence ID" value="NZ_JACAOQ010000037.1"/>
</dbReference>
<evidence type="ECO:0000313" key="2">
    <source>
        <dbReference type="EMBL" id="NWE77254.1"/>
    </source>
</evidence>
<evidence type="ECO:0000313" key="1">
    <source>
        <dbReference type="EMBL" id="NWE12522.1"/>
    </source>
</evidence>
<organism evidence="2 4">
    <name type="scientific">Pseudomonas yamanorum</name>
    <dbReference type="NCBI Taxonomy" id="515393"/>
    <lineage>
        <taxon>Bacteria</taxon>
        <taxon>Pseudomonadati</taxon>
        <taxon>Pseudomonadota</taxon>
        <taxon>Gammaproteobacteria</taxon>
        <taxon>Pseudomonadales</taxon>
        <taxon>Pseudomonadaceae</taxon>
        <taxon>Pseudomonas</taxon>
    </lineage>
</organism>
<gene>
    <name evidence="1" type="ORF">HX822_06195</name>
    <name evidence="2" type="ORF">HX828_16950</name>
</gene>
<evidence type="ECO:0000313" key="3">
    <source>
        <dbReference type="Proteomes" id="UP000531950"/>
    </source>
</evidence>
<accession>A0A7Y8FDU9</accession>
<name>A0A7Y8FDU9_9PSED</name>
<protein>
    <submittedName>
        <fullName evidence="2">Uncharacterized protein</fullName>
    </submittedName>
</protein>
<dbReference type="Proteomes" id="UP000537188">
    <property type="component" value="Unassembled WGS sequence"/>
</dbReference>
<evidence type="ECO:0000313" key="4">
    <source>
        <dbReference type="Proteomes" id="UP000537188"/>
    </source>
</evidence>
<dbReference type="Proteomes" id="UP000531950">
    <property type="component" value="Unassembled WGS sequence"/>
</dbReference>
<reference evidence="3 4" key="1">
    <citation type="submission" date="2020-04" db="EMBL/GenBank/DDBJ databases">
        <title>Molecular characterization of pseudomonads from Agaricus bisporus reveal novel blotch 2 pathogens in Western Europe.</title>
        <authorList>
            <person name="Taparia T."/>
            <person name="Krijger M."/>
            <person name="Haynes E."/>
            <person name="Elpinstone J.G."/>
            <person name="Noble R."/>
            <person name="Van Der Wolf J."/>
        </authorList>
    </citation>
    <scope>NUCLEOTIDE SEQUENCE [LARGE SCALE GENOMIC DNA]</scope>
    <source>
        <strain evidence="2 4">IPO3781</strain>
        <strain evidence="1 3">IPO3782</strain>
    </source>
</reference>
<proteinExistence type="predicted"/>
<dbReference type="AlphaFoldDB" id="A0A7Y8FDU9"/>
<sequence length="176" mass="19706">MTQKTNRPTPTAEIEKLSQPWINTATPAARGTLTAKVNASVPSYKKFDAEIVNLWKESPSPEFPAYWVFNGIQDEYDPPINDPKVIIAVRILEGTPNGVHHLGPGNTDVELRYIRQTSGVIVKAHQGTVEFTLKPHTPHIEGTFNHCKFEWIDRFGDEQTAEIGDGKFNITDSTQH</sequence>
<dbReference type="EMBL" id="JACARG010000010">
    <property type="protein sequence ID" value="NWE12522.1"/>
    <property type="molecule type" value="Genomic_DNA"/>
</dbReference>
<comment type="caution">
    <text evidence="2">The sequence shown here is derived from an EMBL/GenBank/DDBJ whole genome shotgun (WGS) entry which is preliminary data.</text>
</comment>
<dbReference type="EMBL" id="JACARF010000018">
    <property type="protein sequence ID" value="NWE77254.1"/>
    <property type="molecule type" value="Genomic_DNA"/>
</dbReference>